<dbReference type="InterPro" id="IPR032677">
    <property type="entry name" value="GTP_cyclohydro_II"/>
</dbReference>
<protein>
    <recommendedName>
        <fullName evidence="19">Riboflavin biosynthesis protein RibBA</fullName>
    </recommendedName>
    <domain>
        <recommendedName>
            <fullName evidence="19">3,4-dihydroxy-2-butanone 4-phosphate synthase</fullName>
            <shortName evidence="19">DHBP synthase</shortName>
            <ecNumber evidence="19">4.1.99.12</ecNumber>
        </recommendedName>
    </domain>
    <domain>
        <recommendedName>
            <fullName evidence="19">GTP cyclohydrolase-2</fullName>
            <ecNumber evidence="19">3.5.4.25</ecNumber>
        </recommendedName>
        <alternativeName>
            <fullName evidence="19">GTP cyclohydrolase II</fullName>
        </alternativeName>
    </domain>
</protein>
<evidence type="ECO:0000256" key="17">
    <source>
        <dbReference type="ARBA" id="ARBA00043932"/>
    </source>
</evidence>
<dbReference type="GO" id="GO:0005525">
    <property type="term" value="F:GTP binding"/>
    <property type="evidence" value="ECO:0007669"/>
    <property type="project" value="UniProtKB-KW"/>
</dbReference>
<evidence type="ECO:0000259" key="20">
    <source>
        <dbReference type="Pfam" id="PF00925"/>
    </source>
</evidence>
<keyword evidence="8 19" id="KW-0479">Metal-binding</keyword>
<comment type="function">
    <text evidence="3 19">Catalyzes the conversion of D-ribulose 5-phosphate to formate and 3,4-dihydroxy-2-butanone 4-phosphate.</text>
</comment>
<dbReference type="PIRSF" id="PIRSF001259">
    <property type="entry name" value="RibA"/>
    <property type="match status" value="1"/>
</dbReference>
<dbReference type="SUPFAM" id="SSF142695">
    <property type="entry name" value="RibA-like"/>
    <property type="match status" value="1"/>
</dbReference>
<dbReference type="InterPro" id="IPR000926">
    <property type="entry name" value="RibA"/>
</dbReference>
<dbReference type="GO" id="GO:0000287">
    <property type="term" value="F:magnesium ion binding"/>
    <property type="evidence" value="ECO:0007669"/>
    <property type="project" value="UniProtKB-UniRule"/>
</dbReference>
<feature type="binding site" evidence="19">
    <location>
        <position position="37"/>
    </location>
    <ligand>
        <name>Mg(2+)</name>
        <dbReference type="ChEBI" id="CHEBI:18420"/>
        <label>2</label>
    </ligand>
</feature>
<comment type="function">
    <text evidence="17 19">Catalyzes the conversion of GTP to 2,5-diamino-6-ribosylamino-4(3H)-pyrimidinone 5'-phosphate (DARP), formate and pyrophosphate.</text>
</comment>
<dbReference type="InterPro" id="IPR000422">
    <property type="entry name" value="DHBP_synthase_RibB"/>
</dbReference>
<dbReference type="FunFam" id="3.40.50.10990:FF:000001">
    <property type="entry name" value="Riboflavin biosynthesis protein RibBA"/>
    <property type="match status" value="1"/>
</dbReference>
<dbReference type="GO" id="GO:0005829">
    <property type="term" value="C:cytosol"/>
    <property type="evidence" value="ECO:0007669"/>
    <property type="project" value="TreeGrafter"/>
</dbReference>
<evidence type="ECO:0000256" key="6">
    <source>
        <dbReference type="ARBA" id="ARBA00005520"/>
    </source>
</evidence>
<comment type="pathway">
    <text evidence="5 19">Cofactor biosynthesis; riboflavin biosynthesis; 2-hydroxy-3-oxobutyl phosphate from D-ribulose 5-phosphate: step 1/1.</text>
</comment>
<keyword evidence="13 19" id="KW-0342">GTP-binding</keyword>
<keyword evidence="7 19" id="KW-0686">Riboflavin biosynthesis</keyword>
<keyword evidence="14 19" id="KW-0464">Manganese</keyword>
<feature type="binding site" evidence="19">
    <location>
        <position position="276"/>
    </location>
    <ligand>
        <name>Zn(2+)</name>
        <dbReference type="ChEBI" id="CHEBI:29105"/>
        <note>catalytic</note>
    </ligand>
</feature>
<dbReference type="PANTHER" id="PTHR21327:SF18">
    <property type="entry name" value="3,4-DIHYDROXY-2-BUTANONE 4-PHOSPHATE SYNTHASE"/>
    <property type="match status" value="1"/>
</dbReference>
<sequence length="411" mass="45903">MDSIERGYKMKFNTVEEAIEDIKAGKMVVVVDDEDRENEGDLLMAAEMATDEAINFMAMHARGLICTPMEKERLEELKIFPMITDSTDPKETAFTVSVDHISSTTGISCQERANTILQLVNPESRPGDFTKPGHIFPLAAKDGGVLKRAGHTEAAVDLAKLAGLYPAGVICEIMNDDGTMARVPQLMEYVKKHNLKIISIEALIAYRRMKEVLVERVAEANLPTKYGEFRMIGFINKLNGEHHVALVKGDIQEGDEVLVRVHSECLTGDAFGSTRCDCGEQYAEAMKKIAAEGKGVLLYMRQEGRGIGLINKIKAYALQDQGMDTVQANIELGFPDDMRDYGIGAQILYDLGVRKMRLMTNNPKKITGLSGYGIEVVDRVPIQMNHNERNEFYLKTKKEKMGHMLDFEEEE</sequence>
<dbReference type="EC" id="3.5.4.25" evidence="19"/>
<feature type="binding site" evidence="19">
    <location>
        <begin position="36"/>
        <end position="37"/>
    </location>
    <ligand>
        <name>D-ribulose 5-phosphate</name>
        <dbReference type="ChEBI" id="CHEBI:58121"/>
    </ligand>
</feature>
<gene>
    <name evidence="19" type="primary">ribBA</name>
    <name evidence="21" type="ORF">SAMN02745751_00462</name>
</gene>
<evidence type="ECO:0000256" key="18">
    <source>
        <dbReference type="ARBA" id="ARBA00049295"/>
    </source>
</evidence>
<dbReference type="UniPathway" id="UPA00275">
    <property type="reaction ID" value="UER00399"/>
</dbReference>
<organism evidence="21 22">
    <name type="scientific">Dethiosulfatibacter aminovorans DSM 17477</name>
    <dbReference type="NCBI Taxonomy" id="1121476"/>
    <lineage>
        <taxon>Bacteria</taxon>
        <taxon>Bacillati</taxon>
        <taxon>Bacillota</taxon>
        <taxon>Tissierellia</taxon>
        <taxon>Dethiosulfatibacter</taxon>
    </lineage>
</organism>
<keyword evidence="9 19" id="KW-0547">Nucleotide-binding</keyword>
<evidence type="ECO:0000256" key="12">
    <source>
        <dbReference type="ARBA" id="ARBA00022842"/>
    </source>
</evidence>
<dbReference type="AlphaFoldDB" id="A0A1M6BT61"/>
<dbReference type="GO" id="GO:0030145">
    <property type="term" value="F:manganese ion binding"/>
    <property type="evidence" value="ECO:0007669"/>
    <property type="project" value="UniProtKB-UniRule"/>
</dbReference>
<evidence type="ECO:0000256" key="10">
    <source>
        <dbReference type="ARBA" id="ARBA00022801"/>
    </source>
</evidence>
<evidence type="ECO:0000256" key="2">
    <source>
        <dbReference type="ARBA" id="ARBA00001936"/>
    </source>
</evidence>
<keyword evidence="10 19" id="KW-0378">Hydrolase</keyword>
<evidence type="ECO:0000256" key="7">
    <source>
        <dbReference type="ARBA" id="ARBA00022619"/>
    </source>
</evidence>
<evidence type="ECO:0000256" key="5">
    <source>
        <dbReference type="ARBA" id="ARBA00004904"/>
    </source>
</evidence>
<evidence type="ECO:0000256" key="1">
    <source>
        <dbReference type="ARBA" id="ARBA00000141"/>
    </source>
</evidence>
<feature type="domain" description="GTP cyclohydrolase II" evidence="20">
    <location>
        <begin position="215"/>
        <end position="381"/>
    </location>
</feature>
<feature type="binding site" evidence="19">
    <location>
        <position position="281"/>
    </location>
    <ligand>
        <name>GTP</name>
        <dbReference type="ChEBI" id="CHEBI:37565"/>
    </ligand>
</feature>
<comment type="pathway">
    <text evidence="4 19">Cofactor biosynthesis; riboflavin biosynthesis; 5-amino-6-(D-ribitylamino)uracil from GTP: step 1/4.</text>
</comment>
<evidence type="ECO:0000256" key="11">
    <source>
        <dbReference type="ARBA" id="ARBA00022833"/>
    </source>
</evidence>
<keyword evidence="12 19" id="KW-0460">Magnesium</keyword>
<evidence type="ECO:0000256" key="13">
    <source>
        <dbReference type="ARBA" id="ARBA00023134"/>
    </source>
</evidence>
<feature type="binding site" evidence="19">
    <location>
        <begin position="260"/>
        <end position="264"/>
    </location>
    <ligand>
        <name>GTP</name>
        <dbReference type="ChEBI" id="CHEBI:37565"/>
    </ligand>
</feature>
<feature type="binding site" evidence="19">
    <location>
        <position position="365"/>
    </location>
    <ligand>
        <name>GTP</name>
        <dbReference type="ChEBI" id="CHEBI:37565"/>
    </ligand>
</feature>
<keyword evidence="16 19" id="KW-0511">Multifunctional enzyme</keyword>
<evidence type="ECO:0000256" key="3">
    <source>
        <dbReference type="ARBA" id="ARBA00002284"/>
    </source>
</evidence>
<dbReference type="Proteomes" id="UP000184052">
    <property type="component" value="Unassembled WGS sequence"/>
</dbReference>
<dbReference type="EC" id="4.1.99.12" evidence="19"/>
<feature type="active site" description="Nucleophile; for GTP cyclohydrolase activity" evidence="19">
    <location>
        <position position="339"/>
    </location>
</feature>
<feature type="binding site" evidence="19">
    <location>
        <position position="278"/>
    </location>
    <ligand>
        <name>Zn(2+)</name>
        <dbReference type="ChEBI" id="CHEBI:29105"/>
        <note>catalytic</note>
    </ligand>
</feature>
<dbReference type="NCBIfam" id="TIGR00505">
    <property type="entry name" value="ribA"/>
    <property type="match status" value="1"/>
</dbReference>
<dbReference type="GO" id="GO:0009231">
    <property type="term" value="P:riboflavin biosynthetic process"/>
    <property type="evidence" value="ECO:0007669"/>
    <property type="project" value="UniProtKB-UniRule"/>
</dbReference>
<reference evidence="21 22" key="1">
    <citation type="submission" date="2016-11" db="EMBL/GenBank/DDBJ databases">
        <authorList>
            <person name="Jaros S."/>
            <person name="Januszkiewicz K."/>
            <person name="Wedrychowicz H."/>
        </authorList>
    </citation>
    <scope>NUCLEOTIDE SEQUENCE [LARGE SCALE GENOMIC DNA]</scope>
    <source>
        <strain evidence="21 22">DSM 17477</strain>
    </source>
</reference>
<dbReference type="NCBIfam" id="NF006803">
    <property type="entry name" value="PRK09311.1"/>
    <property type="match status" value="1"/>
</dbReference>
<feature type="region of interest" description="DHBP synthase" evidence="19">
    <location>
        <begin position="1"/>
        <end position="209"/>
    </location>
</feature>
<dbReference type="InterPro" id="IPR016299">
    <property type="entry name" value="Riboflavin_synth_RibBA"/>
</dbReference>
<dbReference type="GO" id="GO:0008686">
    <property type="term" value="F:3,4-dihydroxy-2-butanone-4-phosphate synthase activity"/>
    <property type="evidence" value="ECO:0007669"/>
    <property type="project" value="UniProtKB-UniRule"/>
</dbReference>
<comment type="similarity">
    <text evidence="6 19">In the N-terminal section; belongs to the DHBP synthase family.</text>
</comment>
<dbReference type="GO" id="GO:0003935">
    <property type="term" value="F:GTP cyclohydrolase II activity"/>
    <property type="evidence" value="ECO:0007669"/>
    <property type="project" value="UniProtKB-UniRule"/>
</dbReference>
<name>A0A1M6BT61_9FIRM</name>
<feature type="binding site" evidence="19">
    <location>
        <position position="360"/>
    </location>
    <ligand>
        <name>GTP</name>
        <dbReference type="ChEBI" id="CHEBI:37565"/>
    </ligand>
</feature>
<dbReference type="STRING" id="1121476.SAMN02745751_00462"/>
<evidence type="ECO:0000256" key="9">
    <source>
        <dbReference type="ARBA" id="ARBA00022741"/>
    </source>
</evidence>
<dbReference type="HAMAP" id="MF_00180">
    <property type="entry name" value="RibB"/>
    <property type="match status" value="1"/>
</dbReference>
<evidence type="ECO:0000313" key="21">
    <source>
        <dbReference type="EMBL" id="SHI51871.1"/>
    </source>
</evidence>
<comment type="cofactor">
    <cofactor evidence="19">
        <name>Zn(2+)</name>
        <dbReference type="ChEBI" id="CHEBI:29105"/>
    </cofactor>
    <text evidence="19">Binds 1 zinc ion per subunit.</text>
</comment>
<comment type="cofactor">
    <cofactor evidence="19">
        <name>Mg(2+)</name>
        <dbReference type="ChEBI" id="CHEBI:18420"/>
    </cofactor>
    <cofactor evidence="19">
        <name>Mn(2+)</name>
        <dbReference type="ChEBI" id="CHEBI:29035"/>
    </cofactor>
    <text evidence="19">Binds 2 divalent metal cations per subunit. Magnesium or manganese.</text>
</comment>
<dbReference type="HAMAP" id="MF_00179">
    <property type="entry name" value="RibA"/>
    <property type="match status" value="1"/>
</dbReference>
<evidence type="ECO:0000256" key="16">
    <source>
        <dbReference type="ARBA" id="ARBA00023268"/>
    </source>
</evidence>
<feature type="binding site" evidence="19">
    <location>
        <begin position="303"/>
        <end position="305"/>
    </location>
    <ligand>
        <name>GTP</name>
        <dbReference type="ChEBI" id="CHEBI:37565"/>
    </ligand>
</feature>
<evidence type="ECO:0000313" key="22">
    <source>
        <dbReference type="Proteomes" id="UP000184052"/>
    </source>
</evidence>
<dbReference type="Gene3D" id="3.90.870.10">
    <property type="entry name" value="DHBP synthase"/>
    <property type="match status" value="1"/>
</dbReference>
<feature type="binding site" evidence="19">
    <location>
        <begin position="148"/>
        <end position="152"/>
    </location>
    <ligand>
        <name>D-ribulose 5-phosphate</name>
        <dbReference type="ChEBI" id="CHEBI:58121"/>
    </ligand>
</feature>
<evidence type="ECO:0000256" key="19">
    <source>
        <dbReference type="HAMAP-Rule" id="MF_01283"/>
    </source>
</evidence>
<evidence type="ECO:0000256" key="4">
    <source>
        <dbReference type="ARBA" id="ARBA00004853"/>
    </source>
</evidence>
<feature type="binding site" evidence="19">
    <location>
        <position position="41"/>
    </location>
    <ligand>
        <name>D-ribulose 5-phosphate</name>
        <dbReference type="ChEBI" id="CHEBI:58121"/>
    </ligand>
</feature>
<keyword evidence="11 19" id="KW-0862">Zinc</keyword>
<accession>A0A1M6BT61</accession>
<dbReference type="NCBIfam" id="TIGR00506">
    <property type="entry name" value="ribB"/>
    <property type="match status" value="1"/>
</dbReference>
<dbReference type="InterPro" id="IPR017945">
    <property type="entry name" value="DHBP_synth_RibB-like_a/b_dom"/>
</dbReference>
<dbReference type="Gene3D" id="3.40.50.10990">
    <property type="entry name" value="GTP cyclohydrolase II"/>
    <property type="match status" value="1"/>
</dbReference>
<comment type="catalytic activity">
    <reaction evidence="1 19">
        <text>D-ribulose 5-phosphate = (2S)-2-hydroxy-3-oxobutyl phosphate + formate + H(+)</text>
        <dbReference type="Rhea" id="RHEA:18457"/>
        <dbReference type="ChEBI" id="CHEBI:15378"/>
        <dbReference type="ChEBI" id="CHEBI:15740"/>
        <dbReference type="ChEBI" id="CHEBI:58121"/>
        <dbReference type="ChEBI" id="CHEBI:58830"/>
        <dbReference type="EC" id="4.1.99.12"/>
    </reaction>
</comment>
<dbReference type="Pfam" id="PF00925">
    <property type="entry name" value="GTP_cyclohydro2"/>
    <property type="match status" value="1"/>
</dbReference>
<feature type="site" description="Essential for DHBP synthase activity" evidence="19">
    <location>
        <position position="172"/>
    </location>
</feature>
<dbReference type="EMBL" id="FQZL01000005">
    <property type="protein sequence ID" value="SHI51871.1"/>
    <property type="molecule type" value="Genomic_DNA"/>
</dbReference>
<keyword evidence="22" id="KW-1185">Reference proteome</keyword>
<evidence type="ECO:0000256" key="14">
    <source>
        <dbReference type="ARBA" id="ARBA00023211"/>
    </source>
</evidence>
<dbReference type="InterPro" id="IPR036144">
    <property type="entry name" value="RibA-like_sf"/>
</dbReference>
<dbReference type="Pfam" id="PF00926">
    <property type="entry name" value="DHBP_synthase"/>
    <property type="match status" value="1"/>
</dbReference>
<comment type="catalytic activity">
    <reaction evidence="18 19">
        <text>GTP + 4 H2O = 2,5-diamino-6-hydroxy-4-(5-phosphoribosylamino)-pyrimidine + formate + 2 phosphate + 3 H(+)</text>
        <dbReference type="Rhea" id="RHEA:23704"/>
        <dbReference type="ChEBI" id="CHEBI:15377"/>
        <dbReference type="ChEBI" id="CHEBI:15378"/>
        <dbReference type="ChEBI" id="CHEBI:15740"/>
        <dbReference type="ChEBI" id="CHEBI:37565"/>
        <dbReference type="ChEBI" id="CHEBI:43474"/>
        <dbReference type="ChEBI" id="CHEBI:58614"/>
        <dbReference type="EC" id="3.5.4.25"/>
    </reaction>
</comment>
<feature type="binding site" evidence="19">
    <location>
        <position position="151"/>
    </location>
    <ligand>
        <name>Mg(2+)</name>
        <dbReference type="ChEBI" id="CHEBI:18420"/>
        <label>2</label>
    </ligand>
</feature>
<dbReference type="FunFam" id="3.90.870.10:FF:000001">
    <property type="entry name" value="Riboflavin biosynthesis protein RibBA"/>
    <property type="match status" value="1"/>
</dbReference>
<feature type="binding site" evidence="19">
    <location>
        <position position="325"/>
    </location>
    <ligand>
        <name>GTP</name>
        <dbReference type="ChEBI" id="CHEBI:37565"/>
    </ligand>
</feature>
<feature type="binding site" evidence="19">
    <location>
        <position position="172"/>
    </location>
    <ligand>
        <name>D-ribulose 5-phosphate</name>
        <dbReference type="ChEBI" id="CHEBI:58121"/>
    </ligand>
</feature>
<dbReference type="SUPFAM" id="SSF55821">
    <property type="entry name" value="YrdC/RibB"/>
    <property type="match status" value="1"/>
</dbReference>
<evidence type="ECO:0000256" key="15">
    <source>
        <dbReference type="ARBA" id="ARBA00023239"/>
    </source>
</evidence>
<dbReference type="GO" id="GO:0008270">
    <property type="term" value="F:zinc ion binding"/>
    <property type="evidence" value="ECO:0007669"/>
    <property type="project" value="UniProtKB-UniRule"/>
</dbReference>
<evidence type="ECO:0000256" key="8">
    <source>
        <dbReference type="ARBA" id="ARBA00022723"/>
    </source>
</evidence>
<dbReference type="NCBIfam" id="NF001591">
    <property type="entry name" value="PRK00393.1"/>
    <property type="match status" value="1"/>
</dbReference>
<feature type="site" description="Essential for DHBP synthase activity" evidence="19">
    <location>
        <position position="134"/>
    </location>
</feature>
<feature type="active site" description="Proton acceptor; for GTP cyclohydrolase activity" evidence="19">
    <location>
        <position position="337"/>
    </location>
</feature>
<proteinExistence type="inferred from homology"/>
<comment type="similarity">
    <text evidence="19">In the C-terminal section; belongs to the GTP cyclohydrolase II family.</text>
</comment>
<feature type="region of interest" description="GTP cyclohydrolase II" evidence="19">
    <location>
        <begin position="210"/>
        <end position="411"/>
    </location>
</feature>
<feature type="binding site" evidence="19">
    <location>
        <position position="265"/>
    </location>
    <ligand>
        <name>Zn(2+)</name>
        <dbReference type="ChEBI" id="CHEBI:29105"/>
        <note>catalytic</note>
    </ligand>
</feature>
<keyword evidence="15 19" id="KW-0456">Lyase</keyword>
<dbReference type="CDD" id="cd00641">
    <property type="entry name" value="GTP_cyclohydro2"/>
    <property type="match status" value="1"/>
</dbReference>
<dbReference type="PANTHER" id="PTHR21327">
    <property type="entry name" value="GTP CYCLOHYDROLASE II-RELATED"/>
    <property type="match status" value="1"/>
</dbReference>
<comment type="cofactor">
    <cofactor evidence="2">
        <name>Mn(2+)</name>
        <dbReference type="ChEBI" id="CHEBI:29035"/>
    </cofactor>
</comment>
<feature type="binding site" evidence="19">
    <location>
        <position position="37"/>
    </location>
    <ligand>
        <name>Mg(2+)</name>
        <dbReference type="ChEBI" id="CHEBI:18420"/>
        <label>1</label>
    </ligand>
</feature>
<dbReference type="HAMAP" id="MF_01283">
    <property type="entry name" value="RibBA"/>
    <property type="match status" value="1"/>
</dbReference>